<protein>
    <recommendedName>
        <fullName evidence="5">Sec translocon accessory complex subunit YajC</fullName>
    </recommendedName>
</protein>
<keyword evidence="10 14" id="KW-1133">Transmembrane helix</keyword>
<proteinExistence type="inferred from homology"/>
<evidence type="ECO:0000256" key="5">
    <source>
        <dbReference type="ARBA" id="ARBA00014962"/>
    </source>
</evidence>
<comment type="subcellular location">
    <subcellularLocation>
        <location evidence="2">Cell membrane</location>
        <topology evidence="2">Single-pass membrane protein</topology>
    </subcellularLocation>
</comment>
<keyword evidence="7" id="KW-1003">Cell membrane</keyword>
<dbReference type="PANTHER" id="PTHR33909:SF1">
    <property type="entry name" value="SEC TRANSLOCON ACCESSORY COMPLEX SUBUNIT YAJC"/>
    <property type="match status" value="1"/>
</dbReference>
<dbReference type="GO" id="GO:0015031">
    <property type="term" value="P:protein transport"/>
    <property type="evidence" value="ECO:0007669"/>
    <property type="project" value="UniProtKB-KW"/>
</dbReference>
<comment type="similarity">
    <text evidence="3">Belongs to the YajC family.</text>
</comment>
<dbReference type="Proteomes" id="UP000193391">
    <property type="component" value="Unassembled WGS sequence"/>
</dbReference>
<evidence type="ECO:0000256" key="10">
    <source>
        <dbReference type="ARBA" id="ARBA00022989"/>
    </source>
</evidence>
<evidence type="ECO:0000256" key="2">
    <source>
        <dbReference type="ARBA" id="ARBA00004162"/>
    </source>
</evidence>
<feature type="compositionally biased region" description="Basic and acidic residues" evidence="13">
    <location>
        <begin position="112"/>
        <end position="129"/>
    </location>
</feature>
<dbReference type="PANTHER" id="PTHR33909">
    <property type="entry name" value="SEC TRANSLOCON ACCESSORY COMPLEX SUBUNIT YAJC"/>
    <property type="match status" value="1"/>
</dbReference>
<evidence type="ECO:0000256" key="14">
    <source>
        <dbReference type="SAM" id="Phobius"/>
    </source>
</evidence>
<keyword evidence="8 14" id="KW-0812">Transmembrane</keyword>
<organism evidence="15 16">
    <name type="scientific">Thalassospira mesophila</name>
    <dbReference type="NCBI Taxonomy" id="1293891"/>
    <lineage>
        <taxon>Bacteria</taxon>
        <taxon>Pseudomonadati</taxon>
        <taxon>Pseudomonadota</taxon>
        <taxon>Alphaproteobacteria</taxon>
        <taxon>Rhodospirillales</taxon>
        <taxon>Thalassospiraceae</taxon>
        <taxon>Thalassospira</taxon>
    </lineage>
</organism>
<comment type="function">
    <text evidence="1">The SecYEG-SecDF-YajC-YidC holo-translocon (HTL) protein secretase/insertase is a supercomplex required for protein secretion, insertion of proteins into membranes, and assembly of membrane protein complexes. While the SecYEG complex is essential for assembly of a number of proteins and complexes, the SecDF-YajC-YidC subcomplex facilitates these functions.</text>
</comment>
<dbReference type="RefSeq" id="WP_085582956.1">
    <property type="nucleotide sequence ID" value="NZ_JFKA01000005.1"/>
</dbReference>
<evidence type="ECO:0000256" key="11">
    <source>
        <dbReference type="ARBA" id="ARBA00023010"/>
    </source>
</evidence>
<accession>A0A1Y2KYV3</accession>
<dbReference type="InterPro" id="IPR003849">
    <property type="entry name" value="Preprotein_translocase_YajC"/>
</dbReference>
<evidence type="ECO:0000256" key="4">
    <source>
        <dbReference type="ARBA" id="ARBA00011718"/>
    </source>
</evidence>
<evidence type="ECO:0000256" key="1">
    <source>
        <dbReference type="ARBA" id="ARBA00002061"/>
    </source>
</evidence>
<keyword evidence="9" id="KW-0653">Protein transport</keyword>
<evidence type="ECO:0000256" key="12">
    <source>
        <dbReference type="ARBA" id="ARBA00023136"/>
    </source>
</evidence>
<evidence type="ECO:0000256" key="9">
    <source>
        <dbReference type="ARBA" id="ARBA00022927"/>
    </source>
</evidence>
<comment type="caution">
    <text evidence="15">The sequence shown here is derived from an EMBL/GenBank/DDBJ whole genome shotgun (WGS) entry which is preliminary data.</text>
</comment>
<keyword evidence="11" id="KW-0811">Translocation</keyword>
<dbReference type="GO" id="GO:0005886">
    <property type="term" value="C:plasma membrane"/>
    <property type="evidence" value="ECO:0007669"/>
    <property type="project" value="UniProtKB-SubCell"/>
</dbReference>
<evidence type="ECO:0000256" key="7">
    <source>
        <dbReference type="ARBA" id="ARBA00022475"/>
    </source>
</evidence>
<name>A0A1Y2KYV3_9PROT</name>
<dbReference type="STRING" id="1293891.TMES_12290"/>
<reference evidence="15 16" key="1">
    <citation type="submission" date="2014-03" db="EMBL/GenBank/DDBJ databases">
        <title>The draft genome sequence of Thalassospira mesophila JCM 18969.</title>
        <authorList>
            <person name="Lai Q."/>
            <person name="Shao Z."/>
        </authorList>
    </citation>
    <scope>NUCLEOTIDE SEQUENCE [LARGE SCALE GENOMIC DNA]</scope>
    <source>
        <strain evidence="15 16">JCM 18969</strain>
    </source>
</reference>
<dbReference type="AlphaFoldDB" id="A0A1Y2KYV3"/>
<evidence type="ECO:0000256" key="6">
    <source>
        <dbReference type="ARBA" id="ARBA00022448"/>
    </source>
</evidence>
<evidence type="ECO:0000256" key="13">
    <source>
        <dbReference type="SAM" id="MobiDB-lite"/>
    </source>
</evidence>
<evidence type="ECO:0000256" key="8">
    <source>
        <dbReference type="ARBA" id="ARBA00022692"/>
    </source>
</evidence>
<sequence>MLISPAFAQGAGAASGGADMLTSFLPLILIFVVFYFLLIRPQQKKAKEHKAMLAAVRRGDKVVTAGGIIGTVVKVVSDDEVSVEIADGVKVKVARGMISNVLSRTEPAKGGSDAEEKADDKKIEEVKKD</sequence>
<keyword evidence="12 14" id="KW-0472">Membrane</keyword>
<evidence type="ECO:0000313" key="15">
    <source>
        <dbReference type="EMBL" id="OSQ37786.1"/>
    </source>
</evidence>
<evidence type="ECO:0000313" key="16">
    <source>
        <dbReference type="Proteomes" id="UP000193391"/>
    </source>
</evidence>
<feature type="region of interest" description="Disordered" evidence="13">
    <location>
        <begin position="104"/>
        <end position="129"/>
    </location>
</feature>
<evidence type="ECO:0000256" key="3">
    <source>
        <dbReference type="ARBA" id="ARBA00006742"/>
    </source>
</evidence>
<feature type="transmembrane region" description="Helical" evidence="14">
    <location>
        <begin position="20"/>
        <end position="39"/>
    </location>
</feature>
<keyword evidence="16" id="KW-1185">Reference proteome</keyword>
<dbReference type="PRINTS" id="PR01853">
    <property type="entry name" value="YAJCTRNLCASE"/>
</dbReference>
<dbReference type="Pfam" id="PF02699">
    <property type="entry name" value="YajC"/>
    <property type="match status" value="1"/>
</dbReference>
<dbReference type="SMART" id="SM01323">
    <property type="entry name" value="YajC"/>
    <property type="match status" value="1"/>
</dbReference>
<dbReference type="EMBL" id="JFKA01000005">
    <property type="protein sequence ID" value="OSQ37786.1"/>
    <property type="molecule type" value="Genomic_DNA"/>
</dbReference>
<dbReference type="NCBIfam" id="TIGR00739">
    <property type="entry name" value="yajC"/>
    <property type="match status" value="1"/>
</dbReference>
<comment type="subunit">
    <text evidence="4">Part of the SecDF-YidC-YajC translocase complex. The SecDF-YidC-YajC translocase forms a supercomplex with SecYEG, called the holo-translocon (HTL).</text>
</comment>
<gene>
    <name evidence="15" type="ORF">TMES_12290</name>
</gene>
<keyword evidence="6" id="KW-0813">Transport</keyword>